<dbReference type="AlphaFoldDB" id="A0A8H7TG78"/>
<organism evidence="1 2">
    <name type="scientific">Cadophora malorum</name>
    <dbReference type="NCBI Taxonomy" id="108018"/>
    <lineage>
        <taxon>Eukaryota</taxon>
        <taxon>Fungi</taxon>
        <taxon>Dikarya</taxon>
        <taxon>Ascomycota</taxon>
        <taxon>Pezizomycotina</taxon>
        <taxon>Leotiomycetes</taxon>
        <taxon>Helotiales</taxon>
        <taxon>Ploettnerulaceae</taxon>
        <taxon>Cadophora</taxon>
    </lineage>
</organism>
<name>A0A8H7TG78_9HELO</name>
<comment type="caution">
    <text evidence="1">The sequence shown here is derived from an EMBL/GenBank/DDBJ whole genome shotgun (WGS) entry which is preliminary data.</text>
</comment>
<dbReference type="EMBL" id="JAFJYH010000114">
    <property type="protein sequence ID" value="KAG4419062.1"/>
    <property type="molecule type" value="Genomic_DNA"/>
</dbReference>
<accession>A0A8H7TG78</accession>
<evidence type="ECO:0000313" key="1">
    <source>
        <dbReference type="EMBL" id="KAG4419062.1"/>
    </source>
</evidence>
<dbReference type="Proteomes" id="UP000664132">
    <property type="component" value="Unassembled WGS sequence"/>
</dbReference>
<sequence>MAQPVGNDTSCDTPELLFNKSIITNLFGCLTNITRKYDNQTISIDPHLNENLTIPGLVVKGQANIHGVHTDDSPFEDCKDAVLQDSLNLTLISFPNLRNATLCAFKIDNANRILIS</sequence>
<gene>
    <name evidence="1" type="ORF">IFR04_007838</name>
</gene>
<proteinExistence type="predicted"/>
<keyword evidence="2" id="KW-1185">Reference proteome</keyword>
<protein>
    <submittedName>
        <fullName evidence="1">Uncharacterized protein</fullName>
    </submittedName>
</protein>
<reference evidence="1" key="1">
    <citation type="submission" date="2021-02" db="EMBL/GenBank/DDBJ databases">
        <title>Genome sequence Cadophora malorum strain M34.</title>
        <authorList>
            <person name="Stefanovic E."/>
            <person name="Vu D."/>
            <person name="Scully C."/>
            <person name="Dijksterhuis J."/>
            <person name="Roader J."/>
            <person name="Houbraken J."/>
        </authorList>
    </citation>
    <scope>NUCLEOTIDE SEQUENCE</scope>
    <source>
        <strain evidence="1">M34</strain>
    </source>
</reference>
<evidence type="ECO:0000313" key="2">
    <source>
        <dbReference type="Proteomes" id="UP000664132"/>
    </source>
</evidence>